<dbReference type="PROSITE" id="PS00137">
    <property type="entry name" value="SUBTILASE_HIS"/>
    <property type="match status" value="1"/>
</dbReference>
<protein>
    <submittedName>
        <fullName evidence="10">Subtilisin-like protein</fullName>
    </submittedName>
</protein>
<name>A0A9P4IZU3_9PEZI</name>
<evidence type="ECO:0000256" key="4">
    <source>
        <dbReference type="ARBA" id="ARBA00022801"/>
    </source>
</evidence>
<organism evidence="10 11">
    <name type="scientific">Myriangium duriaei CBS 260.36</name>
    <dbReference type="NCBI Taxonomy" id="1168546"/>
    <lineage>
        <taxon>Eukaryota</taxon>
        <taxon>Fungi</taxon>
        <taxon>Dikarya</taxon>
        <taxon>Ascomycota</taxon>
        <taxon>Pezizomycotina</taxon>
        <taxon>Dothideomycetes</taxon>
        <taxon>Dothideomycetidae</taxon>
        <taxon>Myriangiales</taxon>
        <taxon>Myriangiaceae</taxon>
        <taxon>Myriangium</taxon>
    </lineage>
</organism>
<dbReference type="InterPro" id="IPR037045">
    <property type="entry name" value="S8pro/Inhibitor_I9_sf"/>
</dbReference>
<dbReference type="OrthoDB" id="206201at2759"/>
<dbReference type="InterPro" id="IPR050131">
    <property type="entry name" value="Peptidase_S8_subtilisin-like"/>
</dbReference>
<feature type="domain" description="Inhibitor I9" evidence="9">
    <location>
        <begin position="34"/>
        <end position="108"/>
    </location>
</feature>
<keyword evidence="4 6" id="KW-0378">Hydrolase</keyword>
<dbReference type="PROSITE" id="PS51892">
    <property type="entry name" value="SUBTILASE"/>
    <property type="match status" value="1"/>
</dbReference>
<dbReference type="PRINTS" id="PR00723">
    <property type="entry name" value="SUBTILISIN"/>
</dbReference>
<keyword evidence="3 7" id="KW-0732">Signal</keyword>
<keyword evidence="2 6" id="KW-0645">Protease</keyword>
<evidence type="ECO:0000259" key="9">
    <source>
        <dbReference type="Pfam" id="PF05922"/>
    </source>
</evidence>
<dbReference type="Gene3D" id="3.30.70.80">
    <property type="entry name" value="Peptidase S8 propeptide/proteinase inhibitor I9"/>
    <property type="match status" value="1"/>
</dbReference>
<evidence type="ECO:0000256" key="6">
    <source>
        <dbReference type="PROSITE-ProRule" id="PRU01240"/>
    </source>
</evidence>
<dbReference type="SUPFAM" id="SSF52743">
    <property type="entry name" value="Subtilisin-like"/>
    <property type="match status" value="1"/>
</dbReference>
<keyword evidence="5 6" id="KW-0720">Serine protease</keyword>
<comment type="caution">
    <text evidence="10">The sequence shown here is derived from an EMBL/GenBank/DDBJ whole genome shotgun (WGS) entry which is preliminary data.</text>
</comment>
<evidence type="ECO:0000313" key="11">
    <source>
        <dbReference type="Proteomes" id="UP000799439"/>
    </source>
</evidence>
<dbReference type="Proteomes" id="UP000799439">
    <property type="component" value="Unassembled WGS sequence"/>
</dbReference>
<feature type="domain" description="Peptidase S8/S53" evidence="8">
    <location>
        <begin position="143"/>
        <end position="369"/>
    </location>
</feature>
<feature type="active site" description="Charge relay system" evidence="6">
    <location>
        <position position="338"/>
    </location>
</feature>
<dbReference type="PANTHER" id="PTHR43806">
    <property type="entry name" value="PEPTIDASE S8"/>
    <property type="match status" value="1"/>
</dbReference>
<dbReference type="InterPro" id="IPR036852">
    <property type="entry name" value="Peptidase_S8/S53_dom_sf"/>
</dbReference>
<dbReference type="InterPro" id="IPR000209">
    <property type="entry name" value="Peptidase_S8/S53_dom"/>
</dbReference>
<dbReference type="InterPro" id="IPR034193">
    <property type="entry name" value="PCSK9_ProteinaseK-like"/>
</dbReference>
<dbReference type="InterPro" id="IPR010259">
    <property type="entry name" value="S8pro/Inhibitor_I9"/>
</dbReference>
<dbReference type="Gene3D" id="3.40.50.200">
    <property type="entry name" value="Peptidase S8/S53 domain"/>
    <property type="match status" value="1"/>
</dbReference>
<dbReference type="GO" id="GO:0005576">
    <property type="term" value="C:extracellular region"/>
    <property type="evidence" value="ECO:0007669"/>
    <property type="project" value="UniProtKB-ARBA"/>
</dbReference>
<feature type="chain" id="PRO_5040172733" evidence="7">
    <location>
        <begin position="20"/>
        <end position="393"/>
    </location>
</feature>
<feature type="active site" description="Charge relay system" evidence="6">
    <location>
        <position position="151"/>
    </location>
</feature>
<gene>
    <name evidence="10" type="ORF">K461DRAFT_323337</name>
</gene>
<evidence type="ECO:0000256" key="5">
    <source>
        <dbReference type="ARBA" id="ARBA00022825"/>
    </source>
</evidence>
<evidence type="ECO:0000313" key="10">
    <source>
        <dbReference type="EMBL" id="KAF2149808.1"/>
    </source>
</evidence>
<reference evidence="10" key="1">
    <citation type="journal article" date="2020" name="Stud. Mycol.">
        <title>101 Dothideomycetes genomes: a test case for predicting lifestyles and emergence of pathogens.</title>
        <authorList>
            <person name="Haridas S."/>
            <person name="Albert R."/>
            <person name="Binder M."/>
            <person name="Bloem J."/>
            <person name="Labutti K."/>
            <person name="Salamov A."/>
            <person name="Andreopoulos B."/>
            <person name="Baker S."/>
            <person name="Barry K."/>
            <person name="Bills G."/>
            <person name="Bluhm B."/>
            <person name="Cannon C."/>
            <person name="Castanera R."/>
            <person name="Culley D."/>
            <person name="Daum C."/>
            <person name="Ezra D."/>
            <person name="Gonzalez J."/>
            <person name="Henrissat B."/>
            <person name="Kuo A."/>
            <person name="Liang C."/>
            <person name="Lipzen A."/>
            <person name="Lutzoni F."/>
            <person name="Magnuson J."/>
            <person name="Mondo S."/>
            <person name="Nolan M."/>
            <person name="Ohm R."/>
            <person name="Pangilinan J."/>
            <person name="Park H.-J."/>
            <person name="Ramirez L."/>
            <person name="Alfaro M."/>
            <person name="Sun H."/>
            <person name="Tritt A."/>
            <person name="Yoshinaga Y."/>
            <person name="Zwiers L.-H."/>
            <person name="Turgeon B."/>
            <person name="Goodwin S."/>
            <person name="Spatafora J."/>
            <person name="Crous P."/>
            <person name="Grigoriev I."/>
        </authorList>
    </citation>
    <scope>NUCLEOTIDE SEQUENCE</scope>
    <source>
        <strain evidence="10">CBS 260.36</strain>
    </source>
</reference>
<comment type="similarity">
    <text evidence="1 6">Belongs to the peptidase S8 family.</text>
</comment>
<dbReference type="GO" id="GO:0004252">
    <property type="term" value="F:serine-type endopeptidase activity"/>
    <property type="evidence" value="ECO:0007669"/>
    <property type="project" value="UniProtKB-UniRule"/>
</dbReference>
<dbReference type="InterPro" id="IPR015500">
    <property type="entry name" value="Peptidase_S8_subtilisin-rel"/>
</dbReference>
<dbReference type="EMBL" id="ML996090">
    <property type="protein sequence ID" value="KAF2149808.1"/>
    <property type="molecule type" value="Genomic_DNA"/>
</dbReference>
<dbReference type="SUPFAM" id="SSF54897">
    <property type="entry name" value="Protease propeptides/inhibitors"/>
    <property type="match status" value="1"/>
</dbReference>
<evidence type="ECO:0000256" key="1">
    <source>
        <dbReference type="ARBA" id="ARBA00011073"/>
    </source>
</evidence>
<evidence type="ECO:0000256" key="3">
    <source>
        <dbReference type="ARBA" id="ARBA00022729"/>
    </source>
</evidence>
<evidence type="ECO:0000259" key="8">
    <source>
        <dbReference type="Pfam" id="PF00082"/>
    </source>
</evidence>
<dbReference type="InterPro" id="IPR023827">
    <property type="entry name" value="Peptidase_S8_Asp-AS"/>
</dbReference>
<dbReference type="AlphaFoldDB" id="A0A9P4IZU3"/>
<evidence type="ECO:0000256" key="7">
    <source>
        <dbReference type="SAM" id="SignalP"/>
    </source>
</evidence>
<dbReference type="Pfam" id="PF05922">
    <property type="entry name" value="Inhibitor_I9"/>
    <property type="match status" value="1"/>
</dbReference>
<evidence type="ECO:0000256" key="2">
    <source>
        <dbReference type="ARBA" id="ARBA00022670"/>
    </source>
</evidence>
<dbReference type="Pfam" id="PF00082">
    <property type="entry name" value="Peptidase_S8"/>
    <property type="match status" value="1"/>
</dbReference>
<feature type="signal peptide" evidence="7">
    <location>
        <begin position="1"/>
        <end position="19"/>
    </location>
</feature>
<keyword evidence="11" id="KW-1185">Reference proteome</keyword>
<dbReference type="PANTHER" id="PTHR43806:SF58">
    <property type="entry name" value="ALKALINE PROTEASE 1-RELATED"/>
    <property type="match status" value="1"/>
</dbReference>
<dbReference type="PROSITE" id="PS00136">
    <property type="entry name" value="SUBTILASE_ASP"/>
    <property type="match status" value="1"/>
</dbReference>
<dbReference type="GO" id="GO:0006508">
    <property type="term" value="P:proteolysis"/>
    <property type="evidence" value="ECO:0007669"/>
    <property type="project" value="UniProtKB-KW"/>
</dbReference>
<sequence>MLLPTHVSALVALLPIIAATPIHPPGDDIDVSNRYIITLHPTANLTSHLSHVETLHLQTAAQQFEGLTHQYTISSYQAYAGHFPPSLITTLKPHPDIASIEPDTIHTLTALTKQDKAPYNLPLISHRGGGPDQSYWYDDTAGSGTYAYVIDSGIKISHLDFEHRASLGYTSLKNITHDDRAGHGTHVAGIIGSKTYGVAKKCNLISVKAFNYQYSSTATILDAYNWAVNDIITKKRQGKAVINTASSGPYSKAFNTAVDTAFSKGVTTVTGSGNDGQPARSVSPASADGAITVAATDSKRTRASFSGWGPSVTLFAPGVDIMSTWIGPETTEERTGTSMAAAHVAGVVLGLKKVRKLPDAKSTLEAVKQLATKDLVGQPKGGHNLFCYNGSGK</sequence>
<feature type="active site" description="Charge relay system" evidence="6">
    <location>
        <position position="183"/>
    </location>
</feature>
<accession>A0A9P4IZU3</accession>
<proteinExistence type="inferred from homology"/>
<dbReference type="InterPro" id="IPR022398">
    <property type="entry name" value="Peptidase_S8_His-AS"/>
</dbReference>
<dbReference type="CDD" id="cd04077">
    <property type="entry name" value="Peptidases_S8_PCSK9_ProteinaseK_like"/>
    <property type="match status" value="1"/>
</dbReference>